<evidence type="ECO:0000313" key="1">
    <source>
        <dbReference type="EMBL" id="KAK7040371.1"/>
    </source>
</evidence>
<dbReference type="EMBL" id="JAYKXP010000037">
    <property type="protein sequence ID" value="KAK7040371.1"/>
    <property type="molecule type" value="Genomic_DNA"/>
</dbReference>
<organism evidence="1 2">
    <name type="scientific">Paramarasmius palmivorus</name>
    <dbReference type="NCBI Taxonomy" id="297713"/>
    <lineage>
        <taxon>Eukaryota</taxon>
        <taxon>Fungi</taxon>
        <taxon>Dikarya</taxon>
        <taxon>Basidiomycota</taxon>
        <taxon>Agaricomycotina</taxon>
        <taxon>Agaricomycetes</taxon>
        <taxon>Agaricomycetidae</taxon>
        <taxon>Agaricales</taxon>
        <taxon>Marasmiineae</taxon>
        <taxon>Marasmiaceae</taxon>
        <taxon>Paramarasmius</taxon>
    </lineage>
</organism>
<evidence type="ECO:0008006" key="3">
    <source>
        <dbReference type="Google" id="ProtNLM"/>
    </source>
</evidence>
<reference evidence="1 2" key="1">
    <citation type="submission" date="2024-01" db="EMBL/GenBank/DDBJ databases">
        <title>A draft genome for a cacao thread blight-causing isolate of Paramarasmius palmivorus.</title>
        <authorList>
            <person name="Baruah I.K."/>
            <person name="Bukari Y."/>
            <person name="Amoako-Attah I."/>
            <person name="Meinhardt L.W."/>
            <person name="Bailey B.A."/>
            <person name="Cohen S.P."/>
        </authorList>
    </citation>
    <scope>NUCLEOTIDE SEQUENCE [LARGE SCALE GENOMIC DNA]</scope>
    <source>
        <strain evidence="1 2">GH-12</strain>
    </source>
</reference>
<dbReference type="AlphaFoldDB" id="A0AAW0CMX0"/>
<sequence>MDIDPENPRPSLVDLPPTTHDAFLASLPPQDRFTYARVSKKAFQDVQAFCRRAFKVEKVLLRYFDHEEIRRFRILQHAIGFIVSGSTALSFFTREPVYPNSDLDIYVDVWWCAILLHFLESQGYNYQPIITENKRQSRDVYQTLDEALSRSQEEWNGHLGFLGGEEHYFNRGIKEVFNFVRNGRKIQVIACAETPLEVILEFHSTVVMCLICYSHAVCLYPRATFVDQVTLANYRWHNDQDDARQKYRERGWTVTKTVDALRGLKHGSDLSYFDYRHVGDSRCWTIPLDSPGDFTQSDLTLGDFDNTTIHAWGIMYHWDGECPELCFNTLWVPELQQSFCLPPNLFHKVERDGFPAAVREDPARLLSGLKALVDQHIRPMNPTDNSRENARKLVVDAFDTVREKFPSVPKEKLPPLRAGSIAYRCVRTLLENLKVPPEISIGFKQDTNGFIWTQIRVKRMPQYLDIYQNKLELEEQRVELQGPRGGSFYSTFTN</sequence>
<evidence type="ECO:0000313" key="2">
    <source>
        <dbReference type="Proteomes" id="UP001383192"/>
    </source>
</evidence>
<dbReference type="Proteomes" id="UP001383192">
    <property type="component" value="Unassembled WGS sequence"/>
</dbReference>
<proteinExistence type="predicted"/>
<accession>A0AAW0CMX0</accession>
<name>A0AAW0CMX0_9AGAR</name>
<comment type="caution">
    <text evidence="1">The sequence shown here is derived from an EMBL/GenBank/DDBJ whole genome shotgun (WGS) entry which is preliminary data.</text>
</comment>
<protein>
    <recommendedName>
        <fullName evidence="3">F-box domain-containing protein</fullName>
    </recommendedName>
</protein>
<keyword evidence="2" id="KW-1185">Reference proteome</keyword>
<gene>
    <name evidence="1" type="ORF">VNI00_009841</name>
</gene>